<sequence length="124" mass="13165">MESTRARAHAHSAAPSPGLHTRAEAPGARGRREAAVQPVTSRSPERCLCPLTALTRHLYCGFFFVAFNDGGKTAFLLIAAPIGPEGCPPGGSSALHCVESVATRPEKKEKKKMASVWRNGAADR</sequence>
<dbReference type="AlphaFoldDB" id="A0A4Z2E560"/>
<proteinExistence type="predicted"/>
<comment type="caution">
    <text evidence="2">The sequence shown here is derived from an EMBL/GenBank/DDBJ whole genome shotgun (WGS) entry which is preliminary data.</text>
</comment>
<dbReference type="Proteomes" id="UP000314294">
    <property type="component" value="Unassembled WGS sequence"/>
</dbReference>
<name>A0A4Z2E560_9TELE</name>
<evidence type="ECO:0000313" key="3">
    <source>
        <dbReference type="Proteomes" id="UP000314294"/>
    </source>
</evidence>
<dbReference type="EMBL" id="SRLO01018344">
    <property type="protein sequence ID" value="TNN23482.1"/>
    <property type="molecule type" value="Genomic_DNA"/>
</dbReference>
<protein>
    <submittedName>
        <fullName evidence="2">Uncharacterized protein</fullName>
    </submittedName>
</protein>
<feature type="region of interest" description="Disordered" evidence="1">
    <location>
        <begin position="1"/>
        <end position="43"/>
    </location>
</feature>
<reference evidence="2 3" key="1">
    <citation type="submission" date="2019-03" db="EMBL/GenBank/DDBJ databases">
        <title>First draft genome of Liparis tanakae, snailfish: a comprehensive survey of snailfish specific genes.</title>
        <authorList>
            <person name="Kim W."/>
            <person name="Song I."/>
            <person name="Jeong J.-H."/>
            <person name="Kim D."/>
            <person name="Kim S."/>
            <person name="Ryu S."/>
            <person name="Song J.Y."/>
            <person name="Lee S.K."/>
        </authorList>
    </citation>
    <scope>NUCLEOTIDE SEQUENCE [LARGE SCALE GENOMIC DNA]</scope>
    <source>
        <tissue evidence="2">Muscle</tissue>
    </source>
</reference>
<evidence type="ECO:0000313" key="2">
    <source>
        <dbReference type="EMBL" id="TNN23482.1"/>
    </source>
</evidence>
<gene>
    <name evidence="2" type="ORF">EYF80_066398</name>
</gene>
<organism evidence="2 3">
    <name type="scientific">Liparis tanakae</name>
    <name type="common">Tanaka's snailfish</name>
    <dbReference type="NCBI Taxonomy" id="230148"/>
    <lineage>
        <taxon>Eukaryota</taxon>
        <taxon>Metazoa</taxon>
        <taxon>Chordata</taxon>
        <taxon>Craniata</taxon>
        <taxon>Vertebrata</taxon>
        <taxon>Euteleostomi</taxon>
        <taxon>Actinopterygii</taxon>
        <taxon>Neopterygii</taxon>
        <taxon>Teleostei</taxon>
        <taxon>Neoteleostei</taxon>
        <taxon>Acanthomorphata</taxon>
        <taxon>Eupercaria</taxon>
        <taxon>Perciformes</taxon>
        <taxon>Cottioidei</taxon>
        <taxon>Cottales</taxon>
        <taxon>Liparidae</taxon>
        <taxon>Liparis</taxon>
    </lineage>
</organism>
<evidence type="ECO:0000256" key="1">
    <source>
        <dbReference type="SAM" id="MobiDB-lite"/>
    </source>
</evidence>
<accession>A0A4Z2E560</accession>
<keyword evidence="3" id="KW-1185">Reference proteome</keyword>
<feature type="compositionally biased region" description="Basic residues" evidence="1">
    <location>
        <begin position="1"/>
        <end position="10"/>
    </location>
</feature>